<evidence type="ECO:0008006" key="3">
    <source>
        <dbReference type="Google" id="ProtNLM"/>
    </source>
</evidence>
<dbReference type="RefSeq" id="WP_319834293.1">
    <property type="nucleotide sequence ID" value="NZ_CP138858.1"/>
</dbReference>
<reference evidence="1 2" key="1">
    <citation type="submission" date="2023-11" db="EMBL/GenBank/DDBJ databases">
        <title>Coraliomargarita sp. nov., isolated from marine algae.</title>
        <authorList>
            <person name="Lee J.K."/>
            <person name="Baek J.H."/>
            <person name="Kim J.M."/>
            <person name="Choi D.G."/>
            <person name="Jeon C.O."/>
        </authorList>
    </citation>
    <scope>NUCLEOTIDE SEQUENCE [LARGE SCALE GENOMIC DNA]</scope>
    <source>
        <strain evidence="1 2">J2-16</strain>
    </source>
</reference>
<evidence type="ECO:0000313" key="1">
    <source>
        <dbReference type="EMBL" id="WPJ97449.1"/>
    </source>
</evidence>
<gene>
    <name evidence="1" type="ORF">SH580_06960</name>
</gene>
<accession>A0ABZ0RQC6</accession>
<keyword evidence="2" id="KW-1185">Reference proteome</keyword>
<dbReference type="EMBL" id="CP138858">
    <property type="protein sequence ID" value="WPJ97449.1"/>
    <property type="molecule type" value="Genomic_DNA"/>
</dbReference>
<organism evidence="1 2">
    <name type="scientific">Coraliomargarita algicola</name>
    <dbReference type="NCBI Taxonomy" id="3092156"/>
    <lineage>
        <taxon>Bacteria</taxon>
        <taxon>Pseudomonadati</taxon>
        <taxon>Verrucomicrobiota</taxon>
        <taxon>Opitutia</taxon>
        <taxon>Puniceicoccales</taxon>
        <taxon>Coraliomargaritaceae</taxon>
        <taxon>Coraliomargarita</taxon>
    </lineage>
</organism>
<evidence type="ECO:0000313" key="2">
    <source>
        <dbReference type="Proteomes" id="UP001324993"/>
    </source>
</evidence>
<name>A0ABZ0RQC6_9BACT</name>
<protein>
    <recommendedName>
        <fullName evidence="3">Lipoprotein</fullName>
    </recommendedName>
</protein>
<proteinExistence type="predicted"/>
<sequence>MISLSITGTALLSGCAIHYFDKEAGVENVWGFGHMRMKVQEPHEGRQALIAGTESYGASIGTTQSGAFAALGWFKNHKTIILNEDAQFRVEWPEADFFSVRVGAKMPKPIYYQYEVVSKKSE</sequence>
<dbReference type="Proteomes" id="UP001324993">
    <property type="component" value="Chromosome"/>
</dbReference>